<dbReference type="EMBL" id="MFKF01000057">
    <property type="protein sequence ID" value="OGG55905.1"/>
    <property type="molecule type" value="Genomic_DNA"/>
</dbReference>
<comment type="caution">
    <text evidence="6">The sequence shown here is derived from an EMBL/GenBank/DDBJ whole genome shotgun (WGS) entry which is preliminary data.</text>
</comment>
<dbReference type="GO" id="GO:0042450">
    <property type="term" value="P:L-arginine biosynthetic process via ornithine"/>
    <property type="evidence" value="ECO:0007669"/>
    <property type="project" value="UniProtKB-UniRule"/>
</dbReference>
<evidence type="ECO:0000256" key="1">
    <source>
        <dbReference type="ARBA" id="ARBA00022679"/>
    </source>
</evidence>
<organism evidence="6 7">
    <name type="scientific">Handelsmanbacteria sp. (strain RIFCSPLOWO2_12_FULL_64_10)</name>
    <dbReference type="NCBI Taxonomy" id="1817868"/>
    <lineage>
        <taxon>Bacteria</taxon>
        <taxon>Candidatus Handelsmaniibacteriota</taxon>
    </lineage>
</organism>
<reference evidence="6 7" key="1">
    <citation type="journal article" date="2016" name="Nat. Commun.">
        <title>Thousands of microbial genomes shed light on interconnected biogeochemical processes in an aquifer system.</title>
        <authorList>
            <person name="Anantharaman K."/>
            <person name="Brown C.T."/>
            <person name="Hug L.A."/>
            <person name="Sharon I."/>
            <person name="Castelle C.J."/>
            <person name="Probst A.J."/>
            <person name="Thomas B.C."/>
            <person name="Singh A."/>
            <person name="Wilkins M.J."/>
            <person name="Karaoz U."/>
            <person name="Brodie E.L."/>
            <person name="Williams K.H."/>
            <person name="Hubbard S.S."/>
            <person name="Banfield J.F."/>
        </authorList>
    </citation>
    <scope>NUCLEOTIDE SEQUENCE [LARGE SCALE GENOMIC DNA]</scope>
    <source>
        <strain evidence="7">RIFCSPLOWO2_12_FULL_64_10</strain>
    </source>
</reference>
<dbReference type="SUPFAM" id="SSF53671">
    <property type="entry name" value="Aspartate/ornithine carbamoyltransferase"/>
    <property type="match status" value="1"/>
</dbReference>
<dbReference type="InterPro" id="IPR006132">
    <property type="entry name" value="Asp/Orn_carbamoyltranf_P-bd"/>
</dbReference>
<comment type="similarity">
    <text evidence="3">Belongs to the aspartate/ornithine carbamoyltransferase superfamily.</text>
</comment>
<dbReference type="Proteomes" id="UP000178606">
    <property type="component" value="Unassembled WGS sequence"/>
</dbReference>
<dbReference type="PRINTS" id="PR00102">
    <property type="entry name" value="OTCASE"/>
</dbReference>
<dbReference type="PRINTS" id="PR00100">
    <property type="entry name" value="AOTCASE"/>
</dbReference>
<dbReference type="InterPro" id="IPR006130">
    <property type="entry name" value="Asp/Orn_carbamoylTrfase"/>
</dbReference>
<feature type="domain" description="Aspartate/ornithine carbamoyltransferase carbamoyl-P binding" evidence="5">
    <location>
        <begin position="9"/>
        <end position="146"/>
    </location>
</feature>
<dbReference type="EC" id="2.1.3.3" evidence="2"/>
<dbReference type="InterPro" id="IPR036901">
    <property type="entry name" value="Asp/Orn_carbamoylTrfase_sf"/>
</dbReference>
<dbReference type="GO" id="GO:0019240">
    <property type="term" value="P:citrulline biosynthetic process"/>
    <property type="evidence" value="ECO:0007669"/>
    <property type="project" value="TreeGrafter"/>
</dbReference>
<dbReference type="InterPro" id="IPR006131">
    <property type="entry name" value="Asp_carbamoyltransf_Asp/Orn-bd"/>
</dbReference>
<accession>A0A1F6D3F8</accession>
<sequence>MPTDTSPEKDLLSLKTWSSEQIEDLICRGVEIKARAGRYSKVLQGRTLALLFQKTSTRTRASFEVGMTQMGGHAMYMDWRSTNFALADLDDEARVLSKYADGIVARMLRHADLRLLAQGSEVPVINGCCDMYHPCQVLGDLLTIREHRASFKGVKLAYIGVHNNVCNSLIAGCTKMGVEITVVAPEKNGPSNDPDLERQARGTGLYKTTLNLLEGVREADFIYTDTWLDMEYFLDPSYEQEKQRRIRVFSDYRIDETLLCHTQAKVMHCLPAHKGYEITEGVLRGPRSVVWQQAENRLHAQKALLWKLLGD</sequence>
<evidence type="ECO:0000259" key="4">
    <source>
        <dbReference type="Pfam" id="PF00185"/>
    </source>
</evidence>
<dbReference type="GO" id="GO:0016597">
    <property type="term" value="F:amino acid binding"/>
    <property type="evidence" value="ECO:0007669"/>
    <property type="project" value="InterPro"/>
</dbReference>
<proteinExistence type="inferred from homology"/>
<dbReference type="GO" id="GO:0004585">
    <property type="term" value="F:ornithine carbamoyltransferase activity"/>
    <property type="evidence" value="ECO:0007669"/>
    <property type="project" value="UniProtKB-UniRule"/>
</dbReference>
<evidence type="ECO:0000313" key="7">
    <source>
        <dbReference type="Proteomes" id="UP000178606"/>
    </source>
</evidence>
<name>A0A1F6D3F8_HANXR</name>
<dbReference type="AlphaFoldDB" id="A0A1F6D3F8"/>
<evidence type="ECO:0000256" key="2">
    <source>
        <dbReference type="NCBIfam" id="TIGR00658"/>
    </source>
</evidence>
<dbReference type="InterPro" id="IPR002292">
    <property type="entry name" value="Orn/put_carbamltrans"/>
</dbReference>
<dbReference type="FunFam" id="3.40.50.1370:FF:000008">
    <property type="entry name" value="Ornithine carbamoyltransferase"/>
    <property type="match status" value="1"/>
</dbReference>
<dbReference type="PANTHER" id="PTHR45753">
    <property type="entry name" value="ORNITHINE CARBAMOYLTRANSFERASE, MITOCHONDRIAL"/>
    <property type="match status" value="1"/>
</dbReference>
<dbReference type="PANTHER" id="PTHR45753:SF3">
    <property type="entry name" value="ORNITHINE TRANSCARBAMYLASE, MITOCHONDRIAL"/>
    <property type="match status" value="1"/>
</dbReference>
<gene>
    <name evidence="6" type="ORF">A3F84_23635</name>
</gene>
<dbReference type="Gene3D" id="3.40.50.1370">
    <property type="entry name" value="Aspartate/ornithine carbamoyltransferase"/>
    <property type="match status" value="2"/>
</dbReference>
<protein>
    <recommendedName>
        <fullName evidence="2">Ornithine carbamoyltransferase</fullName>
        <ecNumber evidence="2">2.1.3.3</ecNumber>
    </recommendedName>
</protein>
<keyword evidence="1 3" id="KW-0808">Transferase</keyword>
<evidence type="ECO:0000313" key="6">
    <source>
        <dbReference type="EMBL" id="OGG55905.1"/>
    </source>
</evidence>
<dbReference type="NCBIfam" id="NF001986">
    <property type="entry name" value="PRK00779.1"/>
    <property type="match status" value="1"/>
</dbReference>
<dbReference type="Pfam" id="PF02729">
    <property type="entry name" value="OTCace_N"/>
    <property type="match status" value="1"/>
</dbReference>
<dbReference type="PROSITE" id="PS00097">
    <property type="entry name" value="CARBAMOYLTRANSFERASE"/>
    <property type="match status" value="1"/>
</dbReference>
<evidence type="ECO:0000259" key="5">
    <source>
        <dbReference type="Pfam" id="PF02729"/>
    </source>
</evidence>
<feature type="domain" description="Aspartate/ornithine carbamoyltransferase Asp/Orn-binding" evidence="4">
    <location>
        <begin position="152"/>
        <end position="306"/>
    </location>
</feature>
<evidence type="ECO:0000256" key="3">
    <source>
        <dbReference type="RuleBase" id="RU003634"/>
    </source>
</evidence>
<dbReference type="Pfam" id="PF00185">
    <property type="entry name" value="OTCace"/>
    <property type="match status" value="1"/>
</dbReference>
<dbReference type="NCBIfam" id="TIGR00658">
    <property type="entry name" value="orni_carb_tr"/>
    <property type="match status" value="1"/>
</dbReference>